<name>A0A086KDV4_TOXGO</name>
<feature type="compositionally biased region" description="Low complexity" evidence="1">
    <location>
        <begin position="132"/>
        <end position="144"/>
    </location>
</feature>
<evidence type="ECO:0000256" key="1">
    <source>
        <dbReference type="SAM" id="MobiDB-lite"/>
    </source>
</evidence>
<feature type="compositionally biased region" description="Low complexity" evidence="1">
    <location>
        <begin position="75"/>
        <end position="89"/>
    </location>
</feature>
<protein>
    <submittedName>
        <fullName evidence="2">Uncharacterized protein</fullName>
    </submittedName>
</protein>
<dbReference type="VEuPathDB" id="ToxoDB:TGDOM2_398810"/>
<feature type="region of interest" description="Disordered" evidence="1">
    <location>
        <begin position="50"/>
        <end position="175"/>
    </location>
</feature>
<organism evidence="2 3">
    <name type="scientific">Toxoplasma gondii GAB2-2007-GAL-DOM2</name>
    <dbReference type="NCBI Taxonomy" id="1130820"/>
    <lineage>
        <taxon>Eukaryota</taxon>
        <taxon>Sar</taxon>
        <taxon>Alveolata</taxon>
        <taxon>Apicomplexa</taxon>
        <taxon>Conoidasida</taxon>
        <taxon>Coccidia</taxon>
        <taxon>Eucoccidiorida</taxon>
        <taxon>Eimeriorina</taxon>
        <taxon>Sarcocystidae</taxon>
        <taxon>Toxoplasma</taxon>
    </lineage>
</organism>
<sequence>QTYTKPHAVYRHELENLEEVDCAGKIRAFGREFSFGGLVAEKGALHFFAACSSPGTPRPNRGSARRPRSRAEPLEAGAEGPGMPQAEAAGAGGGGKTRMSRIAPRVWIPGVTKRRSHATDRKAFWKESTNKSPRSSAASATASAPEGSTLERPRDGTGHTLAPYDAAGLEPEAPP</sequence>
<accession>A0A086KDV4</accession>
<comment type="caution">
    <text evidence="2">The sequence shown here is derived from an EMBL/GenBank/DDBJ whole genome shotgun (WGS) entry which is preliminary data.</text>
</comment>
<evidence type="ECO:0000313" key="2">
    <source>
        <dbReference type="EMBL" id="KFG42572.1"/>
    </source>
</evidence>
<dbReference type="Proteomes" id="UP000028837">
    <property type="component" value="Unassembled WGS sequence"/>
</dbReference>
<proteinExistence type="predicted"/>
<dbReference type="AlphaFoldDB" id="A0A086KDV4"/>
<reference evidence="2 3" key="1">
    <citation type="submission" date="2014-02" db="EMBL/GenBank/DDBJ databases">
        <authorList>
            <person name="Sibley D."/>
            <person name="Venepally P."/>
            <person name="Karamycheva S."/>
            <person name="Hadjithomas M."/>
            <person name="Khan A."/>
            <person name="Brunk B."/>
            <person name="Roos D."/>
            <person name="Caler E."/>
            <person name="Lorenzi H."/>
        </authorList>
    </citation>
    <scope>NUCLEOTIDE SEQUENCE [LARGE SCALE GENOMIC DNA]</scope>
    <source>
        <strain evidence="2 3">GAB2-2007-GAL-DOM2</strain>
    </source>
</reference>
<evidence type="ECO:0000313" key="3">
    <source>
        <dbReference type="Proteomes" id="UP000028837"/>
    </source>
</evidence>
<feature type="compositionally biased region" description="Basic and acidic residues" evidence="1">
    <location>
        <begin position="117"/>
        <end position="129"/>
    </location>
</feature>
<feature type="non-terminal residue" evidence="2">
    <location>
        <position position="1"/>
    </location>
</feature>
<dbReference type="EMBL" id="AHZU02000586">
    <property type="protein sequence ID" value="KFG42572.1"/>
    <property type="molecule type" value="Genomic_DNA"/>
</dbReference>
<gene>
    <name evidence="2" type="ORF">TGDOM2_398810</name>
</gene>